<keyword evidence="7" id="KW-0675">Receptor</keyword>
<feature type="domain" description="TonB-dependent receptor plug" evidence="6">
    <location>
        <begin position="60"/>
        <end position="155"/>
    </location>
</feature>
<comment type="subcellular location">
    <subcellularLocation>
        <location evidence="1">Cell outer membrane</location>
    </subcellularLocation>
</comment>
<accession>A0A160TVR4</accession>
<protein>
    <submittedName>
        <fullName evidence="7">TonB-dependent receptor</fullName>
    </submittedName>
</protein>
<dbReference type="SUPFAM" id="SSF56935">
    <property type="entry name" value="Porins"/>
    <property type="match status" value="1"/>
</dbReference>
<dbReference type="InterPro" id="IPR012910">
    <property type="entry name" value="Plug_dom"/>
</dbReference>
<reference evidence="7" key="1">
    <citation type="submission" date="2015-10" db="EMBL/GenBank/DDBJ databases">
        <authorList>
            <person name="Gilbert D.G."/>
        </authorList>
    </citation>
    <scope>NUCLEOTIDE SEQUENCE</scope>
</reference>
<feature type="domain" description="TonB-dependent receptor-like beta-barrel" evidence="5">
    <location>
        <begin position="451"/>
        <end position="834"/>
    </location>
</feature>
<dbReference type="PANTHER" id="PTHR40980">
    <property type="entry name" value="PLUG DOMAIN-CONTAINING PROTEIN"/>
    <property type="match status" value="1"/>
</dbReference>
<dbReference type="InterPro" id="IPR036942">
    <property type="entry name" value="Beta-barrel_TonB_sf"/>
</dbReference>
<organism evidence="7">
    <name type="scientific">hydrothermal vent metagenome</name>
    <dbReference type="NCBI Taxonomy" id="652676"/>
    <lineage>
        <taxon>unclassified sequences</taxon>
        <taxon>metagenomes</taxon>
        <taxon>ecological metagenomes</taxon>
    </lineage>
</organism>
<keyword evidence="3" id="KW-0998">Cell outer membrane</keyword>
<dbReference type="GO" id="GO:0009279">
    <property type="term" value="C:cell outer membrane"/>
    <property type="evidence" value="ECO:0007669"/>
    <property type="project" value="UniProtKB-SubCell"/>
</dbReference>
<sequence>MKRLLSARSLLLTGACLAWLSPAFAQEDSSPSDSAPAVEQEEEARQETVVVRGLFIPDEKRSTSEVAALIDEGDFSLQGDGDAAAALARVAGIATAEDEFIYVRGLNERYSTALLNGSPLPSPAPLRRVVPLNLFPTSALKSVLVQKTYSPNLPGEFGGGLVDLRTKTVPDEAFFTVGAKVARDTSTTLRNGLMYDGTDTDILGFDDGARDLPSLADGLTTEFGRQLTDNSSLLVMQEGEVAPNFSIDMSAGNNFDLTSDISMGVIAAVGYGNSWQTKRGTRGYGDLEGDGLRSAFQLDRLSTQNTIDTNALATIGFEAFSDHEIKFTGLVTRSSEKEARIITGENNEDVDQRLDALEWVEQQLWSTQVQGEHFLPQVMDMKVEWRASYSEALRDAPYQLSNIYNINDAGVPILSTSPAANRMQFSKVEDDTTDFGIDGTLPMTRDGECTFLCEADLKFGYSYVENDRAATSLLYDINGVGGTDRTQRLDYIYDYIFRSGVGSITEVAGEQFPQFYVATLEIDAAYAGIDAQITPYIRAALGVRFEDAIEAIDTQNISGDLTGNTVEGVIDQSDWLPALTITWNPIEDLQVRGGYSETLTRPQFRELAPAVFVNTETDATFFGNPYLVNASIKNYDLRGEYYFARDQFVTLGLFYKDLENPIEEILAGTETIQTTFINVPSAKLYGFEVEYEQLLPFDQWTGLGFFDDREVQVKTNYTWSDSEIGADGEVAFNIGTNLNPVRGTTTAAGRLEDGRRMQGQSEHLFNVQLGLLNEEAQSEYNLLFNYVSERIRSGENGNLPAILEQPPMTVDFVWNKRFQSGSGQYEFSLNIENILQEDYEAFQERGGDRVDVDTYEQGTIFSIGLKRMF</sequence>
<evidence type="ECO:0000259" key="5">
    <source>
        <dbReference type="Pfam" id="PF00593"/>
    </source>
</evidence>
<feature type="region of interest" description="Disordered" evidence="4">
    <location>
        <begin position="26"/>
        <end position="45"/>
    </location>
</feature>
<dbReference type="Pfam" id="PF00593">
    <property type="entry name" value="TonB_dep_Rec_b-barrel"/>
    <property type="match status" value="1"/>
</dbReference>
<dbReference type="InterPro" id="IPR000531">
    <property type="entry name" value="Beta-barrel_TonB"/>
</dbReference>
<proteinExistence type="predicted"/>
<dbReference type="Gene3D" id="2.170.130.10">
    <property type="entry name" value="TonB-dependent receptor, plug domain"/>
    <property type="match status" value="1"/>
</dbReference>
<name>A0A160TVR4_9ZZZZ</name>
<dbReference type="InterPro" id="IPR037066">
    <property type="entry name" value="Plug_dom_sf"/>
</dbReference>
<dbReference type="EMBL" id="CZQD01000003">
    <property type="protein sequence ID" value="CUS55590.1"/>
    <property type="molecule type" value="Genomic_DNA"/>
</dbReference>
<dbReference type="Pfam" id="PF07715">
    <property type="entry name" value="Plug"/>
    <property type="match status" value="1"/>
</dbReference>
<evidence type="ECO:0000256" key="1">
    <source>
        <dbReference type="ARBA" id="ARBA00004442"/>
    </source>
</evidence>
<evidence type="ECO:0000256" key="2">
    <source>
        <dbReference type="ARBA" id="ARBA00023136"/>
    </source>
</evidence>
<evidence type="ECO:0000313" key="7">
    <source>
        <dbReference type="EMBL" id="CUS55590.1"/>
    </source>
</evidence>
<evidence type="ECO:0000256" key="4">
    <source>
        <dbReference type="SAM" id="MobiDB-lite"/>
    </source>
</evidence>
<dbReference type="PANTHER" id="PTHR40980:SF5">
    <property type="entry name" value="TONB-DEPENDENT RECEPTOR"/>
    <property type="match status" value="1"/>
</dbReference>
<evidence type="ECO:0000256" key="3">
    <source>
        <dbReference type="ARBA" id="ARBA00023237"/>
    </source>
</evidence>
<dbReference type="AlphaFoldDB" id="A0A160TVR4"/>
<gene>
    <name evidence="7" type="ORF">MGWOODY_Hyp1557</name>
</gene>
<keyword evidence="2" id="KW-0472">Membrane</keyword>
<dbReference type="Gene3D" id="2.40.170.20">
    <property type="entry name" value="TonB-dependent receptor, beta-barrel domain"/>
    <property type="match status" value="1"/>
</dbReference>
<evidence type="ECO:0000259" key="6">
    <source>
        <dbReference type="Pfam" id="PF07715"/>
    </source>
</evidence>